<sequence length="282" mass="31838">MVKHKRKSLYCKKKLEGNKADNHEEMTIKNTVAEGIELSKSFKRDLTNTIEEKVMVIEKQELYSHPFSIPNGVDKSDKGLSTIDRRESITCSVSKPVLFPAERNKVKLKDGNVNDGIKNACDNEFYDFKNSQVAPVCQANYAYKVKVKFKEKELLVNVIKPVVALYCSGNMKNKSVATISHATVKASFVYAIKQGKLVPKLSETGDGNFLFPERGNKIEDENDVTFHHVNKMLCSEKNEDLKSVIENIKDFAEVCEDSKIKESAFALEIKVRDNTPGAEDRH</sequence>
<name>A0AC35GRQ7_9BILA</name>
<evidence type="ECO:0000313" key="2">
    <source>
        <dbReference type="WBParaSite" id="PS1159_v2.g8160.t1"/>
    </source>
</evidence>
<dbReference type="Proteomes" id="UP000887580">
    <property type="component" value="Unplaced"/>
</dbReference>
<dbReference type="WBParaSite" id="PS1159_v2.g8160.t1">
    <property type="protein sequence ID" value="PS1159_v2.g8160.t1"/>
    <property type="gene ID" value="PS1159_v2.g8160"/>
</dbReference>
<organism evidence="1 2">
    <name type="scientific">Panagrolaimus sp. PS1159</name>
    <dbReference type="NCBI Taxonomy" id="55785"/>
    <lineage>
        <taxon>Eukaryota</taxon>
        <taxon>Metazoa</taxon>
        <taxon>Ecdysozoa</taxon>
        <taxon>Nematoda</taxon>
        <taxon>Chromadorea</taxon>
        <taxon>Rhabditida</taxon>
        <taxon>Tylenchina</taxon>
        <taxon>Panagrolaimomorpha</taxon>
        <taxon>Panagrolaimoidea</taxon>
        <taxon>Panagrolaimidae</taxon>
        <taxon>Panagrolaimus</taxon>
    </lineage>
</organism>
<protein>
    <submittedName>
        <fullName evidence="2">Uncharacterized protein</fullName>
    </submittedName>
</protein>
<reference evidence="2" key="1">
    <citation type="submission" date="2022-11" db="UniProtKB">
        <authorList>
            <consortium name="WormBaseParasite"/>
        </authorList>
    </citation>
    <scope>IDENTIFICATION</scope>
</reference>
<proteinExistence type="predicted"/>
<evidence type="ECO:0000313" key="1">
    <source>
        <dbReference type="Proteomes" id="UP000887580"/>
    </source>
</evidence>
<accession>A0AC35GRQ7</accession>